<feature type="region of interest" description="Disordered" evidence="1">
    <location>
        <begin position="123"/>
        <end position="166"/>
    </location>
</feature>
<dbReference type="EMBL" id="CP080034">
    <property type="protein sequence ID" value="QYC10766.1"/>
    <property type="molecule type" value="Genomic_DNA"/>
</dbReference>
<protein>
    <submittedName>
        <fullName evidence="2">Uncharacterized protein</fullName>
    </submittedName>
</protein>
<organism evidence="2 3">
    <name type="scientific">Brevundimonas nasdae</name>
    <dbReference type="NCBI Taxonomy" id="172043"/>
    <lineage>
        <taxon>Bacteria</taxon>
        <taxon>Pseudomonadati</taxon>
        <taxon>Pseudomonadota</taxon>
        <taxon>Alphaproteobacteria</taxon>
        <taxon>Caulobacterales</taxon>
        <taxon>Caulobacteraceae</taxon>
        <taxon>Brevundimonas</taxon>
    </lineage>
</organism>
<dbReference type="RefSeq" id="WP_219353501.1">
    <property type="nucleotide sequence ID" value="NZ_CP080034.1"/>
</dbReference>
<accession>A0ABX8THQ1</accession>
<evidence type="ECO:0000256" key="1">
    <source>
        <dbReference type="SAM" id="MobiDB-lite"/>
    </source>
</evidence>
<keyword evidence="3" id="KW-1185">Reference proteome</keyword>
<reference evidence="2 3" key="1">
    <citation type="submission" date="2021-07" db="EMBL/GenBank/DDBJ databases">
        <title>Isolation and characterization of bacteria from a gold mining with a capacity of golden bioaccumulation.</title>
        <authorList>
            <person name="Yang X.J."/>
        </authorList>
    </citation>
    <scope>NUCLEOTIDE SEQUENCE [LARGE SCALE GENOMIC DNA]</scope>
    <source>
        <strain evidence="2 3">Au29</strain>
    </source>
</reference>
<evidence type="ECO:0000313" key="2">
    <source>
        <dbReference type="EMBL" id="QYC10766.1"/>
    </source>
</evidence>
<proteinExistence type="predicted"/>
<gene>
    <name evidence="2" type="ORF">KWG56_01760</name>
</gene>
<dbReference type="GeneID" id="94373972"/>
<sequence length="166" mass="17749">MIAAAIATLFLMQQPAPTIVWETPAPEVPAEAPTPAPHNVPDWGVADPFGFERARCNPIIRGDKPLDVCQAEVRTQLALALGDKLPDALRPVGMADNCQMRRNEADGSAYAVLCAPPPRSTITSSVPQEMDCRSRPDRNGGGFTSECRPVSGAEEKGASIKLWGND</sequence>
<dbReference type="Proteomes" id="UP000824334">
    <property type="component" value="Chromosome"/>
</dbReference>
<evidence type="ECO:0000313" key="3">
    <source>
        <dbReference type="Proteomes" id="UP000824334"/>
    </source>
</evidence>
<name>A0ABX8THQ1_9CAUL</name>